<dbReference type="InterPro" id="IPR000073">
    <property type="entry name" value="AB_hydrolase_1"/>
</dbReference>
<dbReference type="NCBIfam" id="TIGR03695">
    <property type="entry name" value="menH_SHCHC"/>
    <property type="match status" value="1"/>
</dbReference>
<comment type="function">
    <text evidence="3">Catalyzes a proton abstraction reaction that results in 2,5-elimination of pyruvate from 2-succinyl-5-enolpyruvyl-6-hydroxy-3-cyclohexene-1-carboxylate (SEPHCHC) and the formation of 2-succinyl-6-hydroxy-2,4-cyclohexadiene-1-carboxylate (SHCHC).</text>
</comment>
<dbReference type="UniPathway" id="UPA00079"/>
<dbReference type="PANTHER" id="PTHR42916">
    <property type="entry name" value="2-SUCCINYL-5-ENOLPYRUVYL-6-HYDROXY-3-CYCLOHEXENE-1-CARBOXYLATE SYNTHASE"/>
    <property type="match status" value="1"/>
</dbReference>
<keyword evidence="1 3" id="KW-0474">Menaquinone biosynthesis</keyword>
<dbReference type="SUPFAM" id="SSF53474">
    <property type="entry name" value="alpha/beta-Hydrolases"/>
    <property type="match status" value="1"/>
</dbReference>
<dbReference type="GO" id="GO:0070205">
    <property type="term" value="F:2-succinyl-6-hydroxy-2,4-cyclohexadiene-1-carboxylate synthase activity"/>
    <property type="evidence" value="ECO:0007669"/>
    <property type="project" value="UniProtKB-UniRule"/>
</dbReference>
<dbReference type="Gene3D" id="3.40.50.1820">
    <property type="entry name" value="alpha/beta hydrolase"/>
    <property type="match status" value="1"/>
</dbReference>
<keyword evidence="2 3" id="KW-0456">Lyase</keyword>
<dbReference type="EC" id="4.2.99.20" evidence="3 4"/>
<comment type="pathway">
    <text evidence="3">Quinol/quinone metabolism; menaquinone biosynthesis.</text>
</comment>
<sequence>MILHARWQGSHHSTRPVLVWLHGFLGSGEEWQPVQTYFNHWPQLSIDLPGHGGSGCQRVSDFDQLSERLNATLRHHRLQRYWLIGYSLGGRVSLCYACRHVPDGLQGVIVEGGHYGLDSTSARRERLEHDQRWAEKFCRQPLSQTLDEWYRQPVFVDLTSTEREALIRLRVNQHPNALADMLMATSLARQPCLLPELHRLPRLHYLCGERDHKFCQLAEQASLPFDLVPAAGHNAHRANPAAFAALLTRLITGF</sequence>
<dbReference type="InterPro" id="IPR029058">
    <property type="entry name" value="AB_hydrolase_fold"/>
</dbReference>
<dbReference type="InterPro" id="IPR022485">
    <property type="entry name" value="SHCHC_synthase_MenH"/>
</dbReference>
<dbReference type="PANTHER" id="PTHR42916:SF1">
    <property type="entry name" value="PROTEIN PHYLLO, CHLOROPLASTIC"/>
    <property type="match status" value="1"/>
</dbReference>
<comment type="caution">
    <text evidence="6">The sequence shown here is derived from an EMBL/GenBank/DDBJ whole genome shotgun (WGS) entry which is preliminary data.</text>
</comment>
<evidence type="ECO:0000313" key="7">
    <source>
        <dbReference type="Proteomes" id="UP000279457"/>
    </source>
</evidence>
<accession>A0A3N6SJ02</accession>
<dbReference type="UniPathway" id="UPA01057">
    <property type="reaction ID" value="UER00900"/>
</dbReference>
<proteinExistence type="inferred from homology"/>
<dbReference type="EMBL" id="RHHM01000001">
    <property type="protein sequence ID" value="RQM39923.1"/>
    <property type="molecule type" value="Genomic_DNA"/>
</dbReference>
<dbReference type="RefSeq" id="WP_124231373.1">
    <property type="nucleotide sequence ID" value="NZ_RHHM01000001.1"/>
</dbReference>
<dbReference type="GO" id="GO:0009234">
    <property type="term" value="P:menaquinone biosynthetic process"/>
    <property type="evidence" value="ECO:0007669"/>
    <property type="project" value="UniProtKB-UniRule"/>
</dbReference>
<dbReference type="NCBIfam" id="NF008340">
    <property type="entry name" value="PRK11126.1"/>
    <property type="match status" value="1"/>
</dbReference>
<dbReference type="OrthoDB" id="9808398at2"/>
<comment type="subunit">
    <text evidence="3">Monomer.</text>
</comment>
<evidence type="ECO:0000313" key="6">
    <source>
        <dbReference type="EMBL" id="RQM39923.1"/>
    </source>
</evidence>
<protein>
    <recommendedName>
        <fullName evidence="3 4">2-succinyl-6-hydroxy-2,4-cyclohexadiene-1-carboxylate synthase</fullName>
        <shortName evidence="3">SHCHC synthase</shortName>
        <ecNumber evidence="3 4">4.2.99.20</ecNumber>
    </recommendedName>
</protein>
<organism evidence="6 7">
    <name type="scientific">Erwinia psidii</name>
    <dbReference type="NCBI Taxonomy" id="69224"/>
    <lineage>
        <taxon>Bacteria</taxon>
        <taxon>Pseudomonadati</taxon>
        <taxon>Pseudomonadota</taxon>
        <taxon>Gammaproteobacteria</taxon>
        <taxon>Enterobacterales</taxon>
        <taxon>Erwiniaceae</taxon>
        <taxon>Erwinia</taxon>
    </lineage>
</organism>
<keyword evidence="7" id="KW-1185">Reference proteome</keyword>
<comment type="pathway">
    <text evidence="3">Quinol/quinone metabolism; 1,4-dihydroxy-2-naphthoate biosynthesis; 1,4-dihydroxy-2-naphthoate from chorismate: step 3/7.</text>
</comment>
<feature type="domain" description="AB hydrolase-1" evidence="5">
    <location>
        <begin position="16"/>
        <end position="138"/>
    </location>
</feature>
<evidence type="ECO:0000256" key="1">
    <source>
        <dbReference type="ARBA" id="ARBA00022428"/>
    </source>
</evidence>
<evidence type="ECO:0000256" key="3">
    <source>
        <dbReference type="HAMAP-Rule" id="MF_01660"/>
    </source>
</evidence>
<comment type="similarity">
    <text evidence="3">Belongs to the AB hydrolase superfamily. MenH family.</text>
</comment>
<reference evidence="6 7" key="1">
    <citation type="submission" date="2018-10" db="EMBL/GenBank/DDBJ databases">
        <title>Draft genome sequence for the type isolate of Erwinia psidii, agent causal of bacterial blight in guava (Psidium guajava) and wilt and die-back of Eucalyptus spp.</title>
        <authorList>
            <person name="Hermenegildo P.S."/>
            <person name="Santos S.A."/>
            <person name="Guimaraes L.M.S."/>
            <person name="Vidigal P.M.P."/>
            <person name="Pereira I.C."/>
            <person name="Badel J.L."/>
            <person name="Alfenas-Zerbini P."/>
            <person name="Ferreira M.A.S.V."/>
            <person name="Alfenas A.C."/>
        </authorList>
    </citation>
    <scope>NUCLEOTIDE SEQUENCE [LARGE SCALE GENOMIC DNA]</scope>
    <source>
        <strain evidence="6 7">IBSBF 435</strain>
    </source>
</reference>
<name>A0A3N6SJ02_9GAMM</name>
<evidence type="ECO:0000256" key="4">
    <source>
        <dbReference type="NCBIfam" id="TIGR03695"/>
    </source>
</evidence>
<evidence type="ECO:0000256" key="2">
    <source>
        <dbReference type="ARBA" id="ARBA00023239"/>
    </source>
</evidence>
<gene>
    <name evidence="3" type="primary">menH</name>
    <name evidence="6" type="ORF">EB241_01005</name>
</gene>
<comment type="catalytic activity">
    <reaction evidence="3">
        <text>5-enolpyruvoyl-6-hydroxy-2-succinyl-cyclohex-3-ene-1-carboxylate = (1R,6R)-6-hydroxy-2-succinyl-cyclohexa-2,4-diene-1-carboxylate + pyruvate</text>
        <dbReference type="Rhea" id="RHEA:25597"/>
        <dbReference type="ChEBI" id="CHEBI:15361"/>
        <dbReference type="ChEBI" id="CHEBI:58689"/>
        <dbReference type="ChEBI" id="CHEBI:58818"/>
        <dbReference type="EC" id="4.2.99.20"/>
    </reaction>
</comment>
<dbReference type="Pfam" id="PF00561">
    <property type="entry name" value="Abhydrolase_1"/>
    <property type="match status" value="1"/>
</dbReference>
<dbReference type="AlphaFoldDB" id="A0A3N6SJ02"/>
<evidence type="ECO:0000259" key="5">
    <source>
        <dbReference type="Pfam" id="PF00561"/>
    </source>
</evidence>
<dbReference type="Proteomes" id="UP000279457">
    <property type="component" value="Unassembled WGS sequence"/>
</dbReference>
<dbReference type="HAMAP" id="MF_01660">
    <property type="entry name" value="MenH"/>
    <property type="match status" value="1"/>
</dbReference>